<evidence type="ECO:0000313" key="2">
    <source>
        <dbReference type="Proteomes" id="UP000663823"/>
    </source>
</evidence>
<dbReference type="AlphaFoldDB" id="A0A820CCY3"/>
<accession>A0A820CCY3</accession>
<dbReference type="EMBL" id="CAJOAX010022378">
    <property type="protein sequence ID" value="CAF4206476.1"/>
    <property type="molecule type" value="Genomic_DNA"/>
</dbReference>
<reference evidence="1" key="1">
    <citation type="submission" date="2021-02" db="EMBL/GenBank/DDBJ databases">
        <authorList>
            <person name="Nowell W R."/>
        </authorList>
    </citation>
    <scope>NUCLEOTIDE SEQUENCE</scope>
</reference>
<protein>
    <submittedName>
        <fullName evidence="1">Uncharacterized protein</fullName>
    </submittedName>
</protein>
<dbReference type="Proteomes" id="UP000663823">
    <property type="component" value="Unassembled WGS sequence"/>
</dbReference>
<organism evidence="1 2">
    <name type="scientific">Rotaria sordida</name>
    <dbReference type="NCBI Taxonomy" id="392033"/>
    <lineage>
        <taxon>Eukaryota</taxon>
        <taxon>Metazoa</taxon>
        <taxon>Spiralia</taxon>
        <taxon>Gnathifera</taxon>
        <taxon>Rotifera</taxon>
        <taxon>Eurotatoria</taxon>
        <taxon>Bdelloidea</taxon>
        <taxon>Philodinida</taxon>
        <taxon>Philodinidae</taxon>
        <taxon>Rotaria</taxon>
    </lineage>
</organism>
<dbReference type="InterPro" id="IPR011992">
    <property type="entry name" value="EF-hand-dom_pair"/>
</dbReference>
<proteinExistence type="predicted"/>
<gene>
    <name evidence="1" type="ORF">OTI717_LOCUS38791</name>
</gene>
<dbReference type="Gene3D" id="1.10.238.10">
    <property type="entry name" value="EF-hand"/>
    <property type="match status" value="1"/>
</dbReference>
<sequence>MFRVIGRDKDVVNAQQLIKFIEIVTELVHGENAVNPRSIKGIAKRMLEMFKKDTYDGELSKDEFIDCCEKDNEIFRAFLPDGPAIIGECF</sequence>
<evidence type="ECO:0000313" key="1">
    <source>
        <dbReference type="EMBL" id="CAF4206476.1"/>
    </source>
</evidence>
<name>A0A820CCY3_9BILA</name>
<comment type="caution">
    <text evidence="1">The sequence shown here is derived from an EMBL/GenBank/DDBJ whole genome shotgun (WGS) entry which is preliminary data.</text>
</comment>
<dbReference type="SUPFAM" id="SSF47473">
    <property type="entry name" value="EF-hand"/>
    <property type="match status" value="1"/>
</dbReference>